<dbReference type="EMBL" id="QKWP01000173">
    <property type="protein sequence ID" value="RIB25496.1"/>
    <property type="molecule type" value="Genomic_DNA"/>
</dbReference>
<gene>
    <name evidence="2" type="ORF">C2G38_2165852</name>
</gene>
<evidence type="ECO:0000313" key="2">
    <source>
        <dbReference type="EMBL" id="RIB25496.1"/>
    </source>
</evidence>
<evidence type="ECO:0000313" key="3">
    <source>
        <dbReference type="Proteomes" id="UP000266673"/>
    </source>
</evidence>
<comment type="caution">
    <text evidence="2">The sequence shown here is derived from an EMBL/GenBank/DDBJ whole genome shotgun (WGS) entry which is preliminary data.</text>
</comment>
<evidence type="ECO:0000256" key="1">
    <source>
        <dbReference type="SAM" id="MobiDB-lite"/>
    </source>
</evidence>
<dbReference type="Proteomes" id="UP000266673">
    <property type="component" value="Unassembled WGS sequence"/>
</dbReference>
<feature type="region of interest" description="Disordered" evidence="1">
    <location>
        <begin position="54"/>
        <end position="89"/>
    </location>
</feature>
<name>A0A397W2C6_9GLOM</name>
<accession>A0A397W2C6</accession>
<keyword evidence="3" id="KW-1185">Reference proteome</keyword>
<reference evidence="2 3" key="1">
    <citation type="submission" date="2018-06" db="EMBL/GenBank/DDBJ databases">
        <title>Comparative genomics reveals the genomic features of Rhizophagus irregularis, R. cerebriforme, R. diaphanum and Gigaspora rosea, and their symbiotic lifestyle signature.</title>
        <authorList>
            <person name="Morin E."/>
            <person name="San Clemente H."/>
            <person name="Chen E.C.H."/>
            <person name="De La Providencia I."/>
            <person name="Hainaut M."/>
            <person name="Kuo A."/>
            <person name="Kohler A."/>
            <person name="Murat C."/>
            <person name="Tang N."/>
            <person name="Roy S."/>
            <person name="Loubradou J."/>
            <person name="Henrissat B."/>
            <person name="Grigoriev I.V."/>
            <person name="Corradi N."/>
            <person name="Roux C."/>
            <person name="Martin F.M."/>
        </authorList>
    </citation>
    <scope>NUCLEOTIDE SEQUENCE [LARGE SCALE GENOMIC DNA]</scope>
    <source>
        <strain evidence="2 3">DAOM 194757</strain>
    </source>
</reference>
<feature type="compositionally biased region" description="Basic and acidic residues" evidence="1">
    <location>
        <begin position="77"/>
        <end position="87"/>
    </location>
</feature>
<protein>
    <submittedName>
        <fullName evidence="2">Uncharacterized protein</fullName>
    </submittedName>
</protein>
<dbReference type="AlphaFoldDB" id="A0A397W2C6"/>
<organism evidence="2 3">
    <name type="scientific">Gigaspora rosea</name>
    <dbReference type="NCBI Taxonomy" id="44941"/>
    <lineage>
        <taxon>Eukaryota</taxon>
        <taxon>Fungi</taxon>
        <taxon>Fungi incertae sedis</taxon>
        <taxon>Mucoromycota</taxon>
        <taxon>Glomeromycotina</taxon>
        <taxon>Glomeromycetes</taxon>
        <taxon>Diversisporales</taxon>
        <taxon>Gigasporaceae</taxon>
        <taxon>Gigaspora</taxon>
    </lineage>
</organism>
<feature type="compositionally biased region" description="Low complexity" evidence="1">
    <location>
        <begin position="59"/>
        <end position="72"/>
    </location>
</feature>
<sequence>MKIRVLELYAESCYLEREQLLGGDGRSVRTRHPNQLLTSLSIELPSLSETIKLPETPKAQGTAGGAKAALQQHVKRHVDGKNPRDKNSSILKSLKGASFLRSRHTSPVKAGMGNRQPRHLDETLRVSDAAVHRLNGSWWAQYATFGRSRIVEYGT</sequence>
<proteinExistence type="predicted"/>